<evidence type="ECO:0000313" key="2">
    <source>
        <dbReference type="EMBL" id="RNA08629.1"/>
    </source>
</evidence>
<organism evidence="2 3">
    <name type="scientific">Brachionus plicatilis</name>
    <name type="common">Marine rotifer</name>
    <name type="synonym">Brachionus muelleri</name>
    <dbReference type="NCBI Taxonomy" id="10195"/>
    <lineage>
        <taxon>Eukaryota</taxon>
        <taxon>Metazoa</taxon>
        <taxon>Spiralia</taxon>
        <taxon>Gnathifera</taxon>
        <taxon>Rotifera</taxon>
        <taxon>Eurotatoria</taxon>
        <taxon>Monogononta</taxon>
        <taxon>Pseudotrocha</taxon>
        <taxon>Ploima</taxon>
        <taxon>Brachionidae</taxon>
        <taxon>Brachionus</taxon>
    </lineage>
</organism>
<dbReference type="EMBL" id="REGN01006682">
    <property type="protein sequence ID" value="RNA08629.1"/>
    <property type="molecule type" value="Genomic_DNA"/>
</dbReference>
<reference evidence="2 3" key="1">
    <citation type="journal article" date="2018" name="Sci. Rep.">
        <title>Genomic signatures of local adaptation to the degree of environmental predictability in rotifers.</title>
        <authorList>
            <person name="Franch-Gras L."/>
            <person name="Hahn C."/>
            <person name="Garcia-Roger E.M."/>
            <person name="Carmona M.J."/>
            <person name="Serra M."/>
            <person name="Gomez A."/>
        </authorList>
    </citation>
    <scope>NUCLEOTIDE SEQUENCE [LARGE SCALE GENOMIC DNA]</scope>
    <source>
        <strain evidence="2">HYR1</strain>
    </source>
</reference>
<protein>
    <submittedName>
        <fullName evidence="2">Uncharacterized protein</fullName>
    </submittedName>
</protein>
<evidence type="ECO:0000256" key="1">
    <source>
        <dbReference type="SAM" id="MobiDB-lite"/>
    </source>
</evidence>
<accession>A0A3M7QBL5</accession>
<dbReference type="AlphaFoldDB" id="A0A3M7QBL5"/>
<dbReference type="Proteomes" id="UP000276133">
    <property type="component" value="Unassembled WGS sequence"/>
</dbReference>
<sequence>MSEEPKTESSESFLGNPVEATLFDAEELDVPI</sequence>
<evidence type="ECO:0000313" key="3">
    <source>
        <dbReference type="Proteomes" id="UP000276133"/>
    </source>
</evidence>
<keyword evidence="3" id="KW-1185">Reference proteome</keyword>
<name>A0A3M7QBL5_BRAPC</name>
<proteinExistence type="predicted"/>
<comment type="caution">
    <text evidence="2">The sequence shown here is derived from an EMBL/GenBank/DDBJ whole genome shotgun (WGS) entry which is preliminary data.</text>
</comment>
<feature type="non-terminal residue" evidence="2">
    <location>
        <position position="32"/>
    </location>
</feature>
<gene>
    <name evidence="2" type="ORF">BpHYR1_023398</name>
</gene>
<feature type="region of interest" description="Disordered" evidence="1">
    <location>
        <begin position="1"/>
        <end position="32"/>
    </location>
</feature>